<dbReference type="PANTHER" id="PTHR47894">
    <property type="entry name" value="HTH-TYPE TRANSCRIPTIONAL REGULATOR GADX"/>
    <property type="match status" value="1"/>
</dbReference>
<dbReference type="InterPro" id="IPR018062">
    <property type="entry name" value="HTH_AraC-typ_CS"/>
</dbReference>
<dbReference type="SUPFAM" id="SSF46689">
    <property type="entry name" value="Homeodomain-like"/>
    <property type="match status" value="1"/>
</dbReference>
<gene>
    <name evidence="5" type="ORF">EYC98_01715</name>
</gene>
<accession>A0ABT3TBA8</accession>
<name>A0ABT3TBA8_9GAMM</name>
<dbReference type="Proteomes" id="UP001143362">
    <property type="component" value="Unassembled WGS sequence"/>
</dbReference>
<evidence type="ECO:0000313" key="6">
    <source>
        <dbReference type="Proteomes" id="UP001143362"/>
    </source>
</evidence>
<dbReference type="InterPro" id="IPR009057">
    <property type="entry name" value="Homeodomain-like_sf"/>
</dbReference>
<dbReference type="EMBL" id="SHNN01000001">
    <property type="protein sequence ID" value="MCX2979573.1"/>
    <property type="molecule type" value="Genomic_DNA"/>
</dbReference>
<dbReference type="InterPro" id="IPR018060">
    <property type="entry name" value="HTH_AraC"/>
</dbReference>
<evidence type="ECO:0000313" key="5">
    <source>
        <dbReference type="EMBL" id="MCX2979573.1"/>
    </source>
</evidence>
<dbReference type="PROSITE" id="PS01124">
    <property type="entry name" value="HTH_ARAC_FAMILY_2"/>
    <property type="match status" value="1"/>
</dbReference>
<sequence>MRQNQYSIQIMRPALLLPFVLAMDKHKMDTDILLEQHRLTRSSVMNDTGMISAQQVHPFLRSATDASGDPGFCWRVGWQLDHNQYPMFSEQLARGLSLAELLTEMALSAENLASASRFELQIPGAYASFTELRLYKSNPSPHTDAFFFGALSSLLKGFVKQHWDQTEVSAELADLSAVPHDTGSKLVQTQLPSKCTISFPTIWLLPKGSSSHFAKPNSVEFETAGRLVEFLRSALHPYLDTPGMTAEAAANRIDSPLREINESLKPRSTTLAQLLDDWRLQQACRKLRNTDLSVADVGSAVGYPDPTSFSRAFRRWTGMSPRDYRNSSL</sequence>
<dbReference type="RefSeq" id="WP_279243573.1">
    <property type="nucleotide sequence ID" value="NZ_SHNN01000001.1"/>
</dbReference>
<keyword evidence="2" id="KW-0238">DNA-binding</keyword>
<keyword evidence="6" id="KW-1185">Reference proteome</keyword>
<dbReference type="SMART" id="SM00342">
    <property type="entry name" value="HTH_ARAC"/>
    <property type="match status" value="1"/>
</dbReference>
<dbReference type="PRINTS" id="PR00032">
    <property type="entry name" value="HTHARAC"/>
</dbReference>
<comment type="caution">
    <text evidence="5">The sequence shown here is derived from an EMBL/GenBank/DDBJ whole genome shotgun (WGS) entry which is preliminary data.</text>
</comment>
<dbReference type="PANTHER" id="PTHR47894:SF1">
    <property type="entry name" value="HTH-TYPE TRANSCRIPTIONAL REGULATOR VQSM"/>
    <property type="match status" value="1"/>
</dbReference>
<dbReference type="PROSITE" id="PS00041">
    <property type="entry name" value="HTH_ARAC_FAMILY_1"/>
    <property type="match status" value="1"/>
</dbReference>
<evidence type="ECO:0000259" key="4">
    <source>
        <dbReference type="PROSITE" id="PS01124"/>
    </source>
</evidence>
<evidence type="ECO:0000256" key="3">
    <source>
        <dbReference type="ARBA" id="ARBA00023163"/>
    </source>
</evidence>
<feature type="domain" description="HTH araC/xylS-type" evidence="4">
    <location>
        <begin position="225"/>
        <end position="327"/>
    </location>
</feature>
<dbReference type="Gene3D" id="1.10.10.60">
    <property type="entry name" value="Homeodomain-like"/>
    <property type="match status" value="1"/>
</dbReference>
<organism evidence="5 6">
    <name type="scientific">Candidatus Litorirhabdus singularis</name>
    <dbReference type="NCBI Taxonomy" id="2518993"/>
    <lineage>
        <taxon>Bacteria</taxon>
        <taxon>Pseudomonadati</taxon>
        <taxon>Pseudomonadota</taxon>
        <taxon>Gammaproteobacteria</taxon>
        <taxon>Cellvibrionales</taxon>
        <taxon>Halieaceae</taxon>
        <taxon>Candidatus Litorirhabdus</taxon>
    </lineage>
</organism>
<keyword evidence="3" id="KW-0804">Transcription</keyword>
<reference evidence="5" key="1">
    <citation type="submission" date="2019-02" db="EMBL/GenBank/DDBJ databases">
        <authorList>
            <person name="Li S.-H."/>
        </authorList>
    </citation>
    <scope>NUCLEOTIDE SEQUENCE</scope>
    <source>
        <strain evidence="5">IMCC14734</strain>
    </source>
</reference>
<proteinExistence type="predicted"/>
<evidence type="ECO:0000256" key="2">
    <source>
        <dbReference type="ARBA" id="ARBA00023125"/>
    </source>
</evidence>
<dbReference type="InterPro" id="IPR020449">
    <property type="entry name" value="Tscrpt_reg_AraC-type_HTH"/>
</dbReference>
<evidence type="ECO:0000256" key="1">
    <source>
        <dbReference type="ARBA" id="ARBA00023015"/>
    </source>
</evidence>
<protein>
    <submittedName>
        <fullName evidence="5">AraC family transcriptional regulator</fullName>
    </submittedName>
</protein>
<keyword evidence="1" id="KW-0805">Transcription regulation</keyword>
<dbReference type="Pfam" id="PF12833">
    <property type="entry name" value="HTH_18"/>
    <property type="match status" value="1"/>
</dbReference>